<feature type="non-terminal residue" evidence="2">
    <location>
        <position position="1"/>
    </location>
</feature>
<name>A0A7R8X0K0_9CRUS</name>
<sequence length="114" mass="12730">MMEPSVSTSPTVYWTSLSPLIHGFAPLVDDEFTPTGDGDDVSDCSLDHEITTELGLSEEHFAERSGETVSSLTTEEDLSRAIQKCKDMIMDAPESSQRRHTLVKKLVELRFKLQ</sequence>
<dbReference type="EMBL" id="OB700288">
    <property type="protein sequence ID" value="CAD7238366.1"/>
    <property type="molecule type" value="Genomic_DNA"/>
</dbReference>
<feature type="region of interest" description="Disordered" evidence="1">
    <location>
        <begin position="55"/>
        <end position="75"/>
    </location>
</feature>
<dbReference type="OrthoDB" id="1918044at2759"/>
<evidence type="ECO:0000256" key="1">
    <source>
        <dbReference type="SAM" id="MobiDB-lite"/>
    </source>
</evidence>
<reference evidence="2" key="1">
    <citation type="submission" date="2020-11" db="EMBL/GenBank/DDBJ databases">
        <authorList>
            <person name="Tran Van P."/>
        </authorList>
    </citation>
    <scope>NUCLEOTIDE SEQUENCE</scope>
</reference>
<accession>A0A7R8X0K0</accession>
<proteinExistence type="predicted"/>
<dbReference type="AlphaFoldDB" id="A0A7R8X0K0"/>
<protein>
    <submittedName>
        <fullName evidence="2">Uncharacterized protein</fullName>
    </submittedName>
</protein>
<evidence type="ECO:0000313" key="2">
    <source>
        <dbReference type="EMBL" id="CAD7238366.1"/>
    </source>
</evidence>
<gene>
    <name evidence="2" type="ORF">CTOB1V02_LOCUS16181</name>
</gene>
<feature type="compositionally biased region" description="Basic and acidic residues" evidence="1">
    <location>
        <begin position="55"/>
        <end position="66"/>
    </location>
</feature>
<organism evidence="2">
    <name type="scientific">Cyprideis torosa</name>
    <dbReference type="NCBI Taxonomy" id="163714"/>
    <lineage>
        <taxon>Eukaryota</taxon>
        <taxon>Metazoa</taxon>
        <taxon>Ecdysozoa</taxon>
        <taxon>Arthropoda</taxon>
        <taxon>Crustacea</taxon>
        <taxon>Oligostraca</taxon>
        <taxon>Ostracoda</taxon>
        <taxon>Podocopa</taxon>
        <taxon>Podocopida</taxon>
        <taxon>Cytherocopina</taxon>
        <taxon>Cytheroidea</taxon>
        <taxon>Cytherideidae</taxon>
        <taxon>Cyprideis</taxon>
    </lineage>
</organism>